<evidence type="ECO:0000259" key="2">
    <source>
        <dbReference type="Pfam" id="PF00149"/>
    </source>
</evidence>
<accession>A0A4U8Q7W6</accession>
<dbReference type="EMBL" id="QGQD01000055">
    <property type="protein sequence ID" value="TLD00464.1"/>
    <property type="molecule type" value="Genomic_DNA"/>
</dbReference>
<comment type="caution">
    <text evidence="3">The sequence shown here is derived from an EMBL/GenBank/DDBJ whole genome shotgun (WGS) entry which is preliminary data.</text>
</comment>
<dbReference type="InterPro" id="IPR004843">
    <property type="entry name" value="Calcineurin-like_PHP"/>
</dbReference>
<dbReference type="GO" id="GO:0016787">
    <property type="term" value="F:hydrolase activity"/>
    <property type="evidence" value="ECO:0007669"/>
    <property type="project" value="UniProtKB-KW"/>
</dbReference>
<keyword evidence="1" id="KW-0472">Membrane</keyword>
<keyword evidence="1" id="KW-0812">Transmembrane</keyword>
<evidence type="ECO:0000256" key="1">
    <source>
        <dbReference type="SAM" id="Phobius"/>
    </source>
</evidence>
<dbReference type="STRING" id="180332.GCA_000797495_04143"/>
<dbReference type="PANTHER" id="PTHR31302:SF0">
    <property type="entry name" value="TRANSMEMBRANE PROTEIN WITH METALLOPHOSPHOESTERASE DOMAIN"/>
    <property type="match status" value="1"/>
</dbReference>
<feature type="domain" description="Calcineurin-like phosphoesterase" evidence="2">
    <location>
        <begin position="149"/>
        <end position="315"/>
    </location>
</feature>
<reference evidence="3 4" key="1">
    <citation type="journal article" date="2019" name="Anaerobe">
        <title>Detection of Robinsoniella peoriensis in multiple bone samples of a trauma patient.</title>
        <authorList>
            <person name="Schrottner P."/>
            <person name="Hartwich K."/>
            <person name="Bunk B."/>
            <person name="Schober I."/>
            <person name="Helbig S."/>
            <person name="Rudolph W.W."/>
            <person name="Gunzer F."/>
        </authorList>
    </citation>
    <scope>NUCLEOTIDE SEQUENCE [LARGE SCALE GENOMIC DNA]</scope>
    <source>
        <strain evidence="3 4">DSM 106044</strain>
    </source>
</reference>
<dbReference type="PANTHER" id="PTHR31302">
    <property type="entry name" value="TRANSMEMBRANE PROTEIN WITH METALLOPHOSPHOESTERASE DOMAIN-RELATED"/>
    <property type="match status" value="1"/>
</dbReference>
<dbReference type="CDD" id="cd07385">
    <property type="entry name" value="MPP_YkuE_C"/>
    <property type="match status" value="1"/>
</dbReference>
<dbReference type="Gene3D" id="3.60.21.10">
    <property type="match status" value="1"/>
</dbReference>
<feature type="transmembrane region" description="Helical" evidence="1">
    <location>
        <begin position="64"/>
        <end position="86"/>
    </location>
</feature>
<gene>
    <name evidence="3" type="ORF">DSM106044_02778</name>
</gene>
<dbReference type="RefSeq" id="WP_138002635.1">
    <property type="nucleotide sequence ID" value="NZ_QGQD01000055.1"/>
</dbReference>
<evidence type="ECO:0000313" key="3">
    <source>
        <dbReference type="EMBL" id="TLD00464.1"/>
    </source>
</evidence>
<dbReference type="Proteomes" id="UP000306509">
    <property type="component" value="Unassembled WGS sequence"/>
</dbReference>
<feature type="transmembrane region" description="Helical" evidence="1">
    <location>
        <begin position="107"/>
        <end position="126"/>
    </location>
</feature>
<dbReference type="EC" id="3.1.-.-" evidence="3"/>
<dbReference type="SUPFAM" id="SSF56300">
    <property type="entry name" value="Metallo-dependent phosphatases"/>
    <property type="match status" value="1"/>
</dbReference>
<dbReference type="AlphaFoldDB" id="A0A4U8Q7W6"/>
<feature type="transmembrane region" description="Helical" evidence="1">
    <location>
        <begin position="36"/>
        <end position="52"/>
    </location>
</feature>
<keyword evidence="3" id="KW-0378">Hydrolase</keyword>
<sequence length="373" mass="41575">MIIGIVIVAAVYTLLNVYLAWRYTPFIRAVIPKLKFWWVAVVFAVLGCSYVLPSCLPMWGWVRIAGAIGCYWMGFFAYSMLFFCVLEIVRRLVMRRLSEKGRGKYQVISAGVVLLLCTLLIIGGRMHAQDIEKINYDITLEKNWDGPPLKVALLSDVHLGHINGEKRMEQIVEAVNAEQADLVCIAGDLFDSSYEGVRNPKRIAELIGMIESKYGVFLCWGNHDAGTGFADMKELIKKTGVHILEDEIFTIEGVCTIAGRRDSAPIGSQGSDRRELGKISEMSQGEEPLLVLDHRPSNAEEYENVDLVMSGHTHAGQVFPFNLLTRLSEKFNYGYYTTEKGVPVIVTSGIGTWGPPLRIGTDSELAIIQLHGK</sequence>
<dbReference type="InterPro" id="IPR051158">
    <property type="entry name" value="Metallophosphoesterase_sf"/>
</dbReference>
<protein>
    <submittedName>
        <fullName evidence="3">Putative metallophosphoesterase</fullName>
        <ecNumber evidence="3">3.1.-.-</ecNumber>
    </submittedName>
</protein>
<name>A0A4U8Q7W6_9FIRM</name>
<organism evidence="3 4">
    <name type="scientific">Robinsoniella peoriensis</name>
    <dbReference type="NCBI Taxonomy" id="180332"/>
    <lineage>
        <taxon>Bacteria</taxon>
        <taxon>Bacillati</taxon>
        <taxon>Bacillota</taxon>
        <taxon>Clostridia</taxon>
        <taxon>Lachnospirales</taxon>
        <taxon>Lachnospiraceae</taxon>
        <taxon>Robinsoniella</taxon>
    </lineage>
</organism>
<evidence type="ECO:0000313" key="4">
    <source>
        <dbReference type="Proteomes" id="UP000306509"/>
    </source>
</evidence>
<proteinExistence type="predicted"/>
<feature type="transmembrane region" description="Helical" evidence="1">
    <location>
        <begin position="6"/>
        <end position="24"/>
    </location>
</feature>
<dbReference type="Pfam" id="PF00149">
    <property type="entry name" value="Metallophos"/>
    <property type="match status" value="1"/>
</dbReference>
<keyword evidence="1" id="KW-1133">Transmembrane helix</keyword>
<dbReference type="InterPro" id="IPR029052">
    <property type="entry name" value="Metallo-depent_PP-like"/>
</dbReference>
<keyword evidence="4" id="KW-1185">Reference proteome</keyword>